<evidence type="ECO:0000313" key="1">
    <source>
        <dbReference type="EMBL" id="HHR92233.1"/>
    </source>
</evidence>
<comment type="caution">
    <text evidence="1">The sequence shown here is derived from an EMBL/GenBank/DDBJ whole genome shotgun (WGS) entry which is preliminary data.</text>
</comment>
<organism evidence="1">
    <name type="scientific">candidate division CPR3 bacterium</name>
    <dbReference type="NCBI Taxonomy" id="2268181"/>
    <lineage>
        <taxon>Bacteria</taxon>
        <taxon>Bacteria division CPR3</taxon>
    </lineage>
</organism>
<reference evidence="1" key="1">
    <citation type="journal article" date="2020" name="mSystems">
        <title>Genome- and Community-Level Interaction Insights into Carbon Utilization and Element Cycling Functions of Hydrothermarchaeota in Hydrothermal Sediment.</title>
        <authorList>
            <person name="Zhou Z."/>
            <person name="Liu Y."/>
            <person name="Xu W."/>
            <person name="Pan J."/>
            <person name="Luo Z.H."/>
            <person name="Li M."/>
        </authorList>
    </citation>
    <scope>NUCLEOTIDE SEQUENCE [LARGE SCALE GENOMIC DNA]</scope>
    <source>
        <strain evidence="1">SpSt-1042</strain>
    </source>
</reference>
<accession>A0A7C5YR80</accession>
<dbReference type="EMBL" id="DRVY01000052">
    <property type="protein sequence ID" value="HHR92233.1"/>
    <property type="molecule type" value="Genomic_DNA"/>
</dbReference>
<protein>
    <submittedName>
        <fullName evidence="1">Uncharacterized protein</fullName>
    </submittedName>
</protein>
<name>A0A7C5YR80_UNCC3</name>
<dbReference type="AlphaFoldDB" id="A0A7C5YR80"/>
<sequence length="104" mass="12449">MEFIQIEEKLFNLLNNARITEKTAYDFKQLLQDVKKNFGLTLSKQFFLNGLNRTEHKRINTRINRIIKKADIQIKNTFYYYSELTTIKGNLCKNLLRKTFNLLV</sequence>
<proteinExistence type="predicted"/>
<gene>
    <name evidence="1" type="ORF">ENL96_01845</name>
</gene>